<dbReference type="Proteomes" id="UP000006854">
    <property type="component" value="Chromosome"/>
</dbReference>
<feature type="compositionally biased region" description="Polar residues" evidence="1">
    <location>
        <begin position="213"/>
        <end position="230"/>
    </location>
</feature>
<dbReference type="EMBL" id="FR845719">
    <property type="protein sequence ID" value="CCA58949.1"/>
    <property type="molecule type" value="Genomic_DNA"/>
</dbReference>
<feature type="compositionally biased region" description="Polar residues" evidence="1">
    <location>
        <begin position="156"/>
        <end position="171"/>
    </location>
</feature>
<feature type="compositionally biased region" description="Basic and acidic residues" evidence="1">
    <location>
        <begin position="231"/>
        <end position="248"/>
    </location>
</feature>
<evidence type="ECO:0000313" key="2">
    <source>
        <dbReference type="EMBL" id="CCA58949.1"/>
    </source>
</evidence>
<dbReference type="STRING" id="953739.SVEN_5663"/>
<reference evidence="2 3" key="1">
    <citation type="journal article" date="2011" name="BMC Genomics">
        <title>Genome-wide analysis of the role of GlnR in Streptomyces venezuelae provides new insights into global nitrogen regulation in actinomycetes.</title>
        <authorList>
            <person name="Pullan S.T."/>
            <person name="Bibb M.J."/>
            <person name="Merrick M."/>
        </authorList>
    </citation>
    <scope>NUCLEOTIDE SEQUENCE [LARGE SCALE GENOMIC DNA]</scope>
    <source>
        <strain evidence="2">ATCC 10712</strain>
    </source>
</reference>
<proteinExistence type="predicted"/>
<feature type="region of interest" description="Disordered" evidence="1">
    <location>
        <begin position="132"/>
        <end position="275"/>
    </location>
</feature>
<organism evidence="2 3">
    <name type="scientific">Streptomyces venezuelae (strain ATCC 10712 / CBS 650.69 / DSM 40230 / JCM 4526 / NBRC 13096 / PD 04745)</name>
    <dbReference type="NCBI Taxonomy" id="953739"/>
    <lineage>
        <taxon>Bacteria</taxon>
        <taxon>Bacillati</taxon>
        <taxon>Actinomycetota</taxon>
        <taxon>Actinomycetes</taxon>
        <taxon>Kitasatosporales</taxon>
        <taxon>Streptomycetaceae</taxon>
        <taxon>Streptomyces</taxon>
    </lineage>
</organism>
<accession>F2R9A6</accession>
<evidence type="ECO:0000256" key="1">
    <source>
        <dbReference type="SAM" id="MobiDB-lite"/>
    </source>
</evidence>
<protein>
    <submittedName>
        <fullName evidence="2">Primosomal protein I</fullName>
    </submittedName>
</protein>
<dbReference type="eggNOG" id="ENOG5033NBG">
    <property type="taxonomic scope" value="Bacteria"/>
</dbReference>
<keyword evidence="3" id="KW-1185">Reference proteome</keyword>
<evidence type="ECO:0000313" key="3">
    <source>
        <dbReference type="Proteomes" id="UP000006854"/>
    </source>
</evidence>
<dbReference type="PATRIC" id="fig|953739.5.peg.889"/>
<dbReference type="HOGENOM" id="CLU_061178_0_0_11"/>
<gene>
    <name evidence="2" type="ordered locus">SVEN_5663</name>
</gene>
<sequence length="382" mass="40106">MSHVCCPAQKTQAFGPRGKGPPSQPRPRGCCLMARIRTIKPEAFESEDLASVGVTAMVTFFGLLTQADDAGRFRDHPAIIAGRLWALRADHTPANVAIDLEQLAEAGLICRYTGCDGHSYLHVVTWDKHQKIDRPSASRRPRCPAHQGHQKCGACTNDSCPTAGPTHTSTIGLPRTAQGASLQPRRTLDTRDSAAPAPLTAVSEEAVSGGQVRVSSSEQPARADSAQSDESAGHEGFVDDSAKPREGEAAGSRILDPGSFPKGGEAPAPQTSSAGTSVKALVAEYVRESAHKPPRDVVGLVGRQVKLLLDEGFDPEVIRGALKRLRLKGLHGSVLPSLVNEALNAARSPAAVGASGAGPWATASHLPYLDPTSEPTGFGGRL</sequence>
<dbReference type="AlphaFoldDB" id="F2R9A6"/>
<dbReference type="KEGG" id="sve:SVEN_5663"/>
<name>F2R9A6_STRVP</name>